<evidence type="ECO:0000313" key="11">
    <source>
        <dbReference type="EMBL" id="RBA28754.1"/>
    </source>
</evidence>
<sequence length="344" mass="40589">MQQESWISKIAFFFNKVLALLTILAYILPFLAPKLFPFLSVLTLLMPLFIILNFIFFMIWVLQLKKKAFLSAVVLLIGFTFISKFYKFSETNLPESSHEFKLMSFNVRLFNLYEWLPEKNIPEQITDVIQDYNPDILCLQEYSPNDAVRLRNFPYKHIVLHGNRNKYGQAIYSKFEIVNTGEITFPNSSNNVIFADIVNQKDTVRVYSMHLQSIKISTDIHERLDENKSKFIFKRISNAFKEQQLQSELMKAHYDSCRYAKIVCGDMNNSAFSYVYRNIKDNMNDTFEEAGTGFGKSYNFKFYPARIDYIFVNDNIKVKDFRTNDQVKLSDHFPLMTRLEFKRD</sequence>
<evidence type="ECO:0000256" key="1">
    <source>
        <dbReference type="ARBA" id="ARBA00001936"/>
    </source>
</evidence>
<evidence type="ECO:0000313" key="12">
    <source>
        <dbReference type="Proteomes" id="UP000253319"/>
    </source>
</evidence>
<dbReference type="CDD" id="cd09084">
    <property type="entry name" value="EEP-2"/>
    <property type="match status" value="1"/>
</dbReference>
<dbReference type="GO" id="GO:0046872">
    <property type="term" value="F:metal ion binding"/>
    <property type="evidence" value="ECO:0007669"/>
    <property type="project" value="UniProtKB-KW"/>
</dbReference>
<dbReference type="GO" id="GO:0016787">
    <property type="term" value="F:hydrolase activity"/>
    <property type="evidence" value="ECO:0007669"/>
    <property type="project" value="UniProtKB-KW"/>
</dbReference>
<protein>
    <submittedName>
        <fullName evidence="11">Endonuclease</fullName>
    </submittedName>
</protein>
<feature type="transmembrane region" description="Helical" evidence="9">
    <location>
        <begin position="12"/>
        <end position="32"/>
    </location>
</feature>
<evidence type="ECO:0000256" key="6">
    <source>
        <dbReference type="ARBA" id="ARBA00022801"/>
    </source>
</evidence>
<feature type="transmembrane region" description="Helical" evidence="9">
    <location>
        <begin position="68"/>
        <end position="86"/>
    </location>
</feature>
<dbReference type="Gene3D" id="3.60.10.10">
    <property type="entry name" value="Endonuclease/exonuclease/phosphatase"/>
    <property type="match status" value="1"/>
</dbReference>
<keyword evidence="9" id="KW-1133">Transmembrane helix</keyword>
<keyword evidence="3" id="KW-0540">Nuclease</keyword>
<keyword evidence="9" id="KW-0472">Membrane</keyword>
<gene>
    <name evidence="11" type="ORF">DPN68_05020</name>
</gene>
<keyword evidence="12" id="KW-1185">Reference proteome</keyword>
<evidence type="ECO:0000259" key="10">
    <source>
        <dbReference type="Pfam" id="PF03372"/>
    </source>
</evidence>
<comment type="caution">
    <text evidence="11">The sequence shown here is derived from an EMBL/GenBank/DDBJ whole genome shotgun (WGS) entry which is preliminary data.</text>
</comment>
<dbReference type="InterPro" id="IPR005135">
    <property type="entry name" value="Endo/exonuclease/phosphatase"/>
</dbReference>
<organism evidence="11 12">
    <name type="scientific">Flavobacterium tibetense</name>
    <dbReference type="NCBI Taxonomy" id="2233533"/>
    <lineage>
        <taxon>Bacteria</taxon>
        <taxon>Pseudomonadati</taxon>
        <taxon>Bacteroidota</taxon>
        <taxon>Flavobacteriia</taxon>
        <taxon>Flavobacteriales</taxon>
        <taxon>Flavobacteriaceae</taxon>
        <taxon>Flavobacterium</taxon>
    </lineage>
</organism>
<evidence type="ECO:0000256" key="5">
    <source>
        <dbReference type="ARBA" id="ARBA00022763"/>
    </source>
</evidence>
<dbReference type="SUPFAM" id="SSF56219">
    <property type="entry name" value="DNase I-like"/>
    <property type="match status" value="1"/>
</dbReference>
<comment type="cofactor">
    <cofactor evidence="1">
        <name>Mn(2+)</name>
        <dbReference type="ChEBI" id="CHEBI:29035"/>
    </cofactor>
</comment>
<evidence type="ECO:0000256" key="3">
    <source>
        <dbReference type="ARBA" id="ARBA00022722"/>
    </source>
</evidence>
<dbReference type="InterPro" id="IPR036691">
    <property type="entry name" value="Endo/exonu/phosph_ase_sf"/>
</dbReference>
<evidence type="ECO:0000256" key="9">
    <source>
        <dbReference type="SAM" id="Phobius"/>
    </source>
</evidence>
<comment type="cofactor">
    <cofactor evidence="2">
        <name>Mg(2+)</name>
        <dbReference type="ChEBI" id="CHEBI:18420"/>
    </cofactor>
</comment>
<dbReference type="InterPro" id="IPR051547">
    <property type="entry name" value="TDP2-like"/>
</dbReference>
<dbReference type="RefSeq" id="WP_113988556.1">
    <property type="nucleotide sequence ID" value="NZ_QLST01000005.1"/>
</dbReference>
<keyword evidence="5" id="KW-0227">DNA damage</keyword>
<feature type="domain" description="Endonuclease/exonuclease/phosphatase" evidence="10">
    <location>
        <begin position="103"/>
        <end position="332"/>
    </location>
</feature>
<dbReference type="OrthoDB" id="635146at2"/>
<reference evidence="11 12" key="1">
    <citation type="submission" date="2018-06" db="EMBL/GenBank/DDBJ databases">
        <title>Flavobacterium tibetense sp. nov., isolated from a wetland YonghuCo on Tibetan Plateau.</title>
        <authorList>
            <person name="Xing P."/>
            <person name="Phurbu D."/>
            <person name="Lu H."/>
        </authorList>
    </citation>
    <scope>NUCLEOTIDE SEQUENCE [LARGE SCALE GENOMIC DNA]</scope>
    <source>
        <strain evidence="11 12">YH5</strain>
    </source>
</reference>
<dbReference type="EMBL" id="QLST01000005">
    <property type="protein sequence ID" value="RBA28754.1"/>
    <property type="molecule type" value="Genomic_DNA"/>
</dbReference>
<keyword evidence="8" id="KW-0234">DNA repair</keyword>
<dbReference type="GO" id="GO:0006281">
    <property type="term" value="P:DNA repair"/>
    <property type="evidence" value="ECO:0007669"/>
    <property type="project" value="UniProtKB-KW"/>
</dbReference>
<proteinExistence type="predicted"/>
<keyword evidence="7" id="KW-0460">Magnesium</keyword>
<dbReference type="Pfam" id="PF03372">
    <property type="entry name" value="Exo_endo_phos"/>
    <property type="match status" value="1"/>
</dbReference>
<keyword evidence="4" id="KW-0479">Metal-binding</keyword>
<dbReference type="GO" id="GO:0004519">
    <property type="term" value="F:endonuclease activity"/>
    <property type="evidence" value="ECO:0007669"/>
    <property type="project" value="UniProtKB-KW"/>
</dbReference>
<keyword evidence="6" id="KW-0378">Hydrolase</keyword>
<dbReference type="Proteomes" id="UP000253319">
    <property type="component" value="Unassembled WGS sequence"/>
</dbReference>
<evidence type="ECO:0000256" key="4">
    <source>
        <dbReference type="ARBA" id="ARBA00022723"/>
    </source>
</evidence>
<name>A0A365P2J1_9FLAO</name>
<evidence type="ECO:0000256" key="8">
    <source>
        <dbReference type="ARBA" id="ARBA00023204"/>
    </source>
</evidence>
<accession>A0A365P2J1</accession>
<dbReference type="AlphaFoldDB" id="A0A365P2J1"/>
<evidence type="ECO:0000256" key="7">
    <source>
        <dbReference type="ARBA" id="ARBA00022842"/>
    </source>
</evidence>
<feature type="transmembrane region" description="Helical" evidence="9">
    <location>
        <begin position="38"/>
        <end position="61"/>
    </location>
</feature>
<dbReference type="PANTHER" id="PTHR15822">
    <property type="entry name" value="TRAF AND TNF RECEPTOR-ASSOCIATED PROTEIN"/>
    <property type="match status" value="1"/>
</dbReference>
<evidence type="ECO:0000256" key="2">
    <source>
        <dbReference type="ARBA" id="ARBA00001946"/>
    </source>
</evidence>
<keyword evidence="9" id="KW-0812">Transmembrane</keyword>
<keyword evidence="11" id="KW-0255">Endonuclease</keyword>
<dbReference type="PANTHER" id="PTHR15822:SF4">
    <property type="entry name" value="TYROSYL-DNA PHOSPHODIESTERASE 2"/>
    <property type="match status" value="1"/>
</dbReference>